<name>A0A7S3NX96_EUPCR</name>
<organism evidence="1">
    <name type="scientific">Euplotes crassus</name>
    <dbReference type="NCBI Taxonomy" id="5936"/>
    <lineage>
        <taxon>Eukaryota</taxon>
        <taxon>Sar</taxon>
        <taxon>Alveolata</taxon>
        <taxon>Ciliophora</taxon>
        <taxon>Intramacronucleata</taxon>
        <taxon>Spirotrichea</taxon>
        <taxon>Hypotrichia</taxon>
        <taxon>Euplotida</taxon>
        <taxon>Euplotidae</taxon>
        <taxon>Moneuplotes</taxon>
    </lineage>
</organism>
<protein>
    <submittedName>
        <fullName evidence="1">Uncharacterized protein</fullName>
    </submittedName>
</protein>
<dbReference type="AlphaFoldDB" id="A0A7S3NX96"/>
<accession>A0A7S3NX96</accession>
<dbReference type="EMBL" id="HBIK01022177">
    <property type="protein sequence ID" value="CAE0385362.1"/>
    <property type="molecule type" value="Transcribed_RNA"/>
</dbReference>
<sequence>MGFNTLTNSINHFSENIWLLYILNAESVTVFTLTYKTLISFLNSLLEILLMVYTSKSIDFRYYILILLQGRCMIGYSPNTYHTPIGGPSMSINISIFLKLRKYFPNSFSGRFSNTEYMTSGIEPLSVYKISEEEQPFINYDKKETEDVKLLLTQRNPKLASTSATGKDVTHFRKKSSFNFT</sequence>
<gene>
    <name evidence="1" type="ORF">ECRA1380_LOCUS10326</name>
</gene>
<proteinExistence type="predicted"/>
<evidence type="ECO:0000313" key="1">
    <source>
        <dbReference type="EMBL" id="CAE0385362.1"/>
    </source>
</evidence>
<reference evidence="1" key="1">
    <citation type="submission" date="2021-01" db="EMBL/GenBank/DDBJ databases">
        <authorList>
            <person name="Corre E."/>
            <person name="Pelletier E."/>
            <person name="Niang G."/>
            <person name="Scheremetjew M."/>
            <person name="Finn R."/>
            <person name="Kale V."/>
            <person name="Holt S."/>
            <person name="Cochrane G."/>
            <person name="Meng A."/>
            <person name="Brown T."/>
            <person name="Cohen L."/>
        </authorList>
    </citation>
    <scope>NUCLEOTIDE SEQUENCE</scope>
    <source>
        <strain evidence="1">CT5</strain>
    </source>
</reference>